<dbReference type="EMBL" id="NXLZ01000005">
    <property type="protein sequence ID" value="TKX31149.1"/>
    <property type="molecule type" value="Genomic_DNA"/>
</dbReference>
<organism evidence="1 2">
    <name type="scientific">Campylobacter estrildidarum</name>
    <dbReference type="NCBI Taxonomy" id="2510189"/>
    <lineage>
        <taxon>Bacteria</taxon>
        <taxon>Pseudomonadati</taxon>
        <taxon>Campylobacterota</taxon>
        <taxon>Epsilonproteobacteria</taxon>
        <taxon>Campylobacterales</taxon>
        <taxon>Campylobacteraceae</taxon>
        <taxon>Campylobacter</taxon>
    </lineage>
</organism>
<keyword evidence="2" id="KW-1185">Reference proteome</keyword>
<dbReference type="OrthoDB" id="5355692at2"/>
<protein>
    <submittedName>
        <fullName evidence="1">Uncharacterized protein</fullName>
    </submittedName>
</protein>
<dbReference type="AlphaFoldDB" id="A0A4U7BI50"/>
<dbReference type="Proteomes" id="UP000308838">
    <property type="component" value="Unassembled WGS sequence"/>
</dbReference>
<evidence type="ECO:0000313" key="1">
    <source>
        <dbReference type="EMBL" id="TKX31149.1"/>
    </source>
</evidence>
<evidence type="ECO:0000313" key="2">
    <source>
        <dbReference type="Proteomes" id="UP000308838"/>
    </source>
</evidence>
<proteinExistence type="predicted"/>
<accession>A0A4U7BI50</accession>
<dbReference type="RefSeq" id="WP_137620563.1">
    <property type="nucleotide sequence ID" value="NZ_NXLZ01000005.1"/>
</dbReference>
<name>A0A4U7BI50_9BACT</name>
<sequence length="96" mass="11458">MFNKDDIINNAIPVKTFATNIGLYDNFYRNVNDIRSGFKIKQVGNNYFVLLPEWFVRLLEINYDCYVIKPYESFDYEFKVKITKKTEIGFYKLCEG</sequence>
<comment type="caution">
    <text evidence="1">The sequence shown here is derived from an EMBL/GenBank/DDBJ whole genome shotgun (WGS) entry which is preliminary data.</text>
</comment>
<gene>
    <name evidence="1" type="ORF">CQA69_04220</name>
</gene>
<reference evidence="1 2" key="1">
    <citation type="submission" date="2018-05" db="EMBL/GenBank/DDBJ databases">
        <title>Novel Campyloabacter and Helicobacter Species and Strains.</title>
        <authorList>
            <person name="Mannion A.J."/>
            <person name="Shen Z."/>
            <person name="Fox J.G."/>
        </authorList>
    </citation>
    <scope>NUCLEOTIDE SEQUENCE [LARGE SCALE GENOMIC DNA]</scope>
    <source>
        <strain evidence="2">MIT17-664</strain>
    </source>
</reference>